<reference evidence="2" key="1">
    <citation type="submission" date="2023-10" db="EMBL/GenBank/DDBJ databases">
        <authorList>
            <person name="Chen Y."/>
            <person name="Shah S."/>
            <person name="Dougan E. K."/>
            <person name="Thang M."/>
            <person name="Chan C."/>
        </authorList>
    </citation>
    <scope>NUCLEOTIDE SEQUENCE [LARGE SCALE GENOMIC DNA]</scope>
</reference>
<feature type="non-terminal residue" evidence="2">
    <location>
        <position position="332"/>
    </location>
</feature>
<feature type="region of interest" description="Disordered" evidence="1">
    <location>
        <begin position="156"/>
        <end position="232"/>
    </location>
</feature>
<feature type="region of interest" description="Disordered" evidence="1">
    <location>
        <begin position="1"/>
        <end position="30"/>
    </location>
</feature>
<sequence>PDKEEKHKVQKARPELEREQQLHQSAVAARKASADLQQKVQAAAATAAAHQRLLRSSLEAQPPSSLQPAAINLTAILETTEPDDLGKLVCFEDGDLFSFGDLELEQEEIEQWHRHKSELAAEVSKFIVAAAGPSAQGLAQRKQAFAEYRARMAHKRRRTAAGGMAAGGDPAQQRDADGGPGGHPDGDGAAAARAPAAAPGPGAPPASAAASTAGDPPGAAPEPAPPEASPEDLAKTLAEARARRHIKSHSFKDLCRTDEQQVGAGRLDGILKGGGPVDFWDFAPVAVELYLTPGEKLMGVNAEKLTNLGAFLRLSQMPWILAADWNVSPSDL</sequence>
<evidence type="ECO:0000313" key="2">
    <source>
        <dbReference type="EMBL" id="CAK0818894.1"/>
    </source>
</evidence>
<feature type="compositionally biased region" description="Basic and acidic residues" evidence="1">
    <location>
        <begin position="1"/>
        <end position="21"/>
    </location>
</feature>
<feature type="compositionally biased region" description="Pro residues" evidence="1">
    <location>
        <begin position="218"/>
        <end position="228"/>
    </location>
</feature>
<organism evidence="2 3">
    <name type="scientific">Prorocentrum cordatum</name>
    <dbReference type="NCBI Taxonomy" id="2364126"/>
    <lineage>
        <taxon>Eukaryota</taxon>
        <taxon>Sar</taxon>
        <taxon>Alveolata</taxon>
        <taxon>Dinophyceae</taxon>
        <taxon>Prorocentrales</taxon>
        <taxon>Prorocentraceae</taxon>
        <taxon>Prorocentrum</taxon>
    </lineage>
</organism>
<evidence type="ECO:0000256" key="1">
    <source>
        <dbReference type="SAM" id="MobiDB-lite"/>
    </source>
</evidence>
<name>A0ABN9RJ87_9DINO</name>
<dbReference type="EMBL" id="CAUYUJ010006864">
    <property type="protein sequence ID" value="CAK0818894.1"/>
    <property type="molecule type" value="Genomic_DNA"/>
</dbReference>
<gene>
    <name evidence="2" type="ORF">PCOR1329_LOCUS21015</name>
</gene>
<feature type="non-terminal residue" evidence="2">
    <location>
        <position position="1"/>
    </location>
</feature>
<keyword evidence="3" id="KW-1185">Reference proteome</keyword>
<accession>A0ABN9RJ87</accession>
<comment type="caution">
    <text evidence="2">The sequence shown here is derived from an EMBL/GenBank/DDBJ whole genome shotgun (WGS) entry which is preliminary data.</text>
</comment>
<evidence type="ECO:0000313" key="3">
    <source>
        <dbReference type="Proteomes" id="UP001189429"/>
    </source>
</evidence>
<proteinExistence type="predicted"/>
<feature type="compositionally biased region" description="Low complexity" evidence="1">
    <location>
        <begin position="187"/>
        <end position="217"/>
    </location>
</feature>
<protein>
    <submittedName>
        <fullName evidence="2">Uncharacterized protein</fullName>
    </submittedName>
</protein>
<dbReference type="Proteomes" id="UP001189429">
    <property type="component" value="Unassembled WGS sequence"/>
</dbReference>